<dbReference type="EMBL" id="PVNG01000014">
    <property type="protein sequence ID" value="PRX61852.1"/>
    <property type="molecule type" value="Genomic_DNA"/>
</dbReference>
<evidence type="ECO:0000259" key="3">
    <source>
        <dbReference type="Pfam" id="PF17853"/>
    </source>
</evidence>
<dbReference type="AlphaFoldDB" id="A0A2T0MTB8"/>
<comment type="similarity">
    <text evidence="1">Belongs to the CdaR family.</text>
</comment>
<accession>A0A2T0MTB8</accession>
<dbReference type="InterPro" id="IPR025736">
    <property type="entry name" value="PucR_C-HTH_dom"/>
</dbReference>
<reference evidence="4 5" key="1">
    <citation type="submission" date="2018-03" db="EMBL/GenBank/DDBJ databases">
        <title>Genomic Encyclopedia of Type Strains, Phase III (KMG-III): the genomes of soil and plant-associated and newly described type strains.</title>
        <authorList>
            <person name="Whitman W."/>
        </authorList>
    </citation>
    <scope>NUCLEOTIDE SEQUENCE [LARGE SCALE GENOMIC DNA]</scope>
    <source>
        <strain evidence="4 5">CGMCC 4.7104</strain>
    </source>
</reference>
<dbReference type="PANTHER" id="PTHR33744">
    <property type="entry name" value="CARBOHYDRATE DIACID REGULATOR"/>
    <property type="match status" value="1"/>
</dbReference>
<organism evidence="4 5">
    <name type="scientific">Nonomuraea fuscirosea</name>
    <dbReference type="NCBI Taxonomy" id="1291556"/>
    <lineage>
        <taxon>Bacteria</taxon>
        <taxon>Bacillati</taxon>
        <taxon>Actinomycetota</taxon>
        <taxon>Actinomycetes</taxon>
        <taxon>Streptosporangiales</taxon>
        <taxon>Streptosporangiaceae</taxon>
        <taxon>Nonomuraea</taxon>
    </lineage>
</organism>
<protein>
    <submittedName>
        <fullName evidence="4">PucR-like helix-turn-helix protein</fullName>
    </submittedName>
</protein>
<dbReference type="InterPro" id="IPR041522">
    <property type="entry name" value="CdaR_GGDEF"/>
</dbReference>
<feature type="domain" description="CdaR GGDEF-like" evidence="3">
    <location>
        <begin position="310"/>
        <end position="430"/>
    </location>
</feature>
<dbReference type="Proteomes" id="UP000238312">
    <property type="component" value="Unassembled WGS sequence"/>
</dbReference>
<sequence length="550" mass="58233">MSVFDLSAGPVPDASMTIPYHPPLKLVLETLGGDALSAAYVPDGAAITLGEPIVHDPDDPLDERPGCVLLAVGARVADPATHDLLRRAARLEYHAVVVKDRGADLAPLIDSARAAGIALLIAPEDLPWRQLDALLTAAVSGPGAPATTYSSVAIGDLFALANAIAATIGGATSIEDPQGHVLAYSNLPGQQIDEIRRLGILGRKTPQRPTNRSEYTRVFKAGVPVRFESMGPGHMRRLATAVQAGPQLLGFIWMLDGDPPLVPDAVRLLEDAGRTAALHLLRARIPSNPQRWHSSETLRTLLDGATSESAAAVRLGLPAGSPVCIVAFAPVHGQAAEAGTALASIADLVSLSCESWHPQAVCTTSWGRVYALLPVPPGTPADRLVRVATGAAEAVRKSMRIPLHAGLGPVVAGLGEARSSSRLAERVLRVLAETSATSAAVATDEQVRSRVALHDLAERGGVAAEQLLLPVRRMLDSDRTQSTTHAVTLLAYLDAFGEAARAAAELSVHENTLRYRVRRLQELFEVDLADPAERLVIWLQLSLLRLRGEL</sequence>
<dbReference type="Pfam" id="PF13556">
    <property type="entry name" value="HTH_30"/>
    <property type="match status" value="1"/>
</dbReference>
<dbReference type="OrthoDB" id="3190266at2"/>
<comment type="caution">
    <text evidence="4">The sequence shown here is derived from an EMBL/GenBank/DDBJ whole genome shotgun (WGS) entry which is preliminary data.</text>
</comment>
<dbReference type="InterPro" id="IPR042070">
    <property type="entry name" value="PucR_C-HTH_sf"/>
</dbReference>
<proteinExistence type="inferred from homology"/>
<dbReference type="PANTHER" id="PTHR33744:SF17">
    <property type="entry name" value="CONSERVED PROTEIN"/>
    <property type="match status" value="1"/>
</dbReference>
<evidence type="ECO:0000256" key="1">
    <source>
        <dbReference type="ARBA" id="ARBA00006754"/>
    </source>
</evidence>
<evidence type="ECO:0000313" key="5">
    <source>
        <dbReference type="Proteomes" id="UP000238312"/>
    </source>
</evidence>
<keyword evidence="5" id="KW-1185">Reference proteome</keyword>
<dbReference type="Gene3D" id="1.10.10.2840">
    <property type="entry name" value="PucR C-terminal helix-turn-helix domain"/>
    <property type="match status" value="1"/>
</dbReference>
<name>A0A2T0MTB8_9ACTN</name>
<dbReference type="Pfam" id="PF17853">
    <property type="entry name" value="GGDEF_2"/>
    <property type="match status" value="1"/>
</dbReference>
<evidence type="ECO:0000313" key="4">
    <source>
        <dbReference type="EMBL" id="PRX61852.1"/>
    </source>
</evidence>
<gene>
    <name evidence="4" type="ORF">B0I32_114221</name>
</gene>
<dbReference type="InterPro" id="IPR051448">
    <property type="entry name" value="CdaR-like_regulators"/>
</dbReference>
<evidence type="ECO:0000259" key="2">
    <source>
        <dbReference type="Pfam" id="PF13556"/>
    </source>
</evidence>
<feature type="domain" description="PucR C-terminal helix-turn-helix" evidence="2">
    <location>
        <begin position="488"/>
        <end position="542"/>
    </location>
</feature>
<dbReference type="RefSeq" id="WP_146178368.1">
    <property type="nucleotide sequence ID" value="NZ_JBFAIB010000004.1"/>
</dbReference>